<reference evidence="1 2" key="1">
    <citation type="journal article" date="2008" name="J. Bacteriol.">
        <title>Insights into plant cell wall degradation from the genome sequence of the soil bacterium Cellvibrio japonicus.</title>
        <authorList>
            <person name="Deboy R.T."/>
            <person name="Mongodin E.F."/>
            <person name="Fouts D.E."/>
            <person name="Tailford L.E."/>
            <person name="Khouri H."/>
            <person name="Emerson J.B."/>
            <person name="Mohamoud Y."/>
            <person name="Watkins K."/>
            <person name="Henrissat B."/>
            <person name="Gilbert H.J."/>
            <person name="Nelson K.E."/>
        </authorList>
    </citation>
    <scope>NUCLEOTIDE SEQUENCE [LARGE SCALE GENOMIC DNA]</scope>
    <source>
        <strain evidence="1 2">Ueda107</strain>
    </source>
</reference>
<dbReference type="STRING" id="498211.CJA_3776"/>
<keyword evidence="2" id="KW-1185">Reference proteome</keyword>
<sequence length="96" mass="10202">MNADLCQMVALRSIAMTDAGPVSGSQTQGLLTVAGAAPIKDFPFNLLSTDSSLLWQQAPHIKPRNLRAGLGFVKSGAVAITGNRYPSGRGVWYELK</sequence>
<dbReference type="HOGENOM" id="CLU_2354641_0_0_6"/>
<name>B3PIP4_CELJU</name>
<evidence type="ECO:0000313" key="1">
    <source>
        <dbReference type="EMBL" id="ACE85450.1"/>
    </source>
</evidence>
<dbReference type="EMBL" id="CP000934">
    <property type="protein sequence ID" value="ACE85450.1"/>
    <property type="molecule type" value="Genomic_DNA"/>
</dbReference>
<organism evidence="1 2">
    <name type="scientific">Cellvibrio japonicus (strain Ueda107)</name>
    <name type="common">Pseudomonas fluorescens subsp. cellulosa</name>
    <dbReference type="NCBI Taxonomy" id="498211"/>
    <lineage>
        <taxon>Bacteria</taxon>
        <taxon>Pseudomonadati</taxon>
        <taxon>Pseudomonadota</taxon>
        <taxon>Gammaproteobacteria</taxon>
        <taxon>Cellvibrionales</taxon>
        <taxon>Cellvibrionaceae</taxon>
        <taxon>Cellvibrio</taxon>
    </lineage>
</organism>
<protein>
    <submittedName>
        <fullName evidence="1">Uncharacterized protein</fullName>
    </submittedName>
</protein>
<proteinExistence type="predicted"/>
<dbReference type="KEGG" id="cja:CJA_3776"/>
<accession>B3PIP4</accession>
<dbReference type="Proteomes" id="UP000001036">
    <property type="component" value="Chromosome"/>
</dbReference>
<evidence type="ECO:0000313" key="2">
    <source>
        <dbReference type="Proteomes" id="UP000001036"/>
    </source>
</evidence>
<dbReference type="AlphaFoldDB" id="B3PIP4"/>
<gene>
    <name evidence="1" type="ordered locus">CJA_3776</name>
</gene>